<dbReference type="RefSeq" id="WP_126364742.1">
    <property type="nucleotide sequence ID" value="NZ_LR134318.1"/>
</dbReference>
<dbReference type="Gene3D" id="3.90.550.20">
    <property type="match status" value="1"/>
</dbReference>
<reference evidence="3 4" key="1">
    <citation type="submission" date="2018-12" db="EMBL/GenBank/DDBJ databases">
        <authorList>
            <consortium name="Pathogen Informatics"/>
        </authorList>
    </citation>
    <scope>NUCLEOTIDE SEQUENCE [LARGE SCALE GENOMIC DNA]</scope>
    <source>
        <strain evidence="3 4">NCTC9428</strain>
    </source>
</reference>
<evidence type="ECO:0000313" key="4">
    <source>
        <dbReference type="Proteomes" id="UP000281909"/>
    </source>
</evidence>
<dbReference type="InterPro" id="IPR029044">
    <property type="entry name" value="Nucleotide-diphossugar_trans"/>
</dbReference>
<feature type="domain" description="TcdA/TcdB toxin pore forming" evidence="2">
    <location>
        <begin position="1051"/>
        <end position="1421"/>
    </location>
</feature>
<evidence type="ECO:0000313" key="3">
    <source>
        <dbReference type="EMBL" id="VEF11866.1"/>
    </source>
</evidence>
<dbReference type="CDD" id="cd20495">
    <property type="entry name" value="C58_PaToxP-like"/>
    <property type="match status" value="1"/>
</dbReference>
<gene>
    <name evidence="3" type="primary">toxA_2</name>
    <name evidence="3" type="ORF">NCTC9428_03493</name>
</gene>
<evidence type="ECO:0000259" key="1">
    <source>
        <dbReference type="Pfam" id="PF12919"/>
    </source>
</evidence>
<dbReference type="Proteomes" id="UP000281909">
    <property type="component" value="Chromosome"/>
</dbReference>
<evidence type="ECO:0000259" key="2">
    <source>
        <dbReference type="Pfam" id="PF12920"/>
    </source>
</evidence>
<dbReference type="InterPro" id="IPR024769">
    <property type="entry name" value="TcdA/TcdB_pore_forming"/>
</dbReference>
<proteinExistence type="predicted"/>
<dbReference type="InterPro" id="IPR024770">
    <property type="entry name" value="TcdA/TcdB_cat"/>
</dbReference>
<dbReference type="EMBL" id="LR134318">
    <property type="protein sequence ID" value="VEF11866.1"/>
    <property type="molecule type" value="Genomic_DNA"/>
</dbReference>
<accession>A0A3S4R7J0</accession>
<feature type="domain" description="GT44" evidence="1">
    <location>
        <begin position="107"/>
        <end position="499"/>
    </location>
</feature>
<dbReference type="Pfam" id="PF12919">
    <property type="entry name" value="TcdA_TcdB"/>
    <property type="match status" value="1"/>
</dbReference>
<name>A0A3S4R7J0_PSEFL</name>
<organism evidence="3 4">
    <name type="scientific">Pseudomonas fluorescens</name>
    <dbReference type="NCBI Taxonomy" id="294"/>
    <lineage>
        <taxon>Bacteria</taxon>
        <taxon>Pseudomonadati</taxon>
        <taxon>Pseudomonadota</taxon>
        <taxon>Gammaproteobacteria</taxon>
        <taxon>Pseudomonadales</taxon>
        <taxon>Pseudomonadaceae</taxon>
        <taxon>Pseudomonas</taxon>
    </lineage>
</organism>
<dbReference type="SUPFAM" id="SSF53448">
    <property type="entry name" value="Nucleotide-diphospho-sugar transferases"/>
    <property type="match status" value="1"/>
</dbReference>
<feature type="domain" description="TcdA/TcdB toxin pore forming" evidence="2">
    <location>
        <begin position="1494"/>
        <end position="1730"/>
    </location>
</feature>
<dbReference type="Pfam" id="PF12920">
    <property type="entry name" value="TcdA_TcdB_pore"/>
    <property type="match status" value="2"/>
</dbReference>
<dbReference type="OrthoDB" id="5489595at2"/>
<protein>
    <submittedName>
        <fullName evidence="3">Cytotoxin mcf</fullName>
    </submittedName>
</protein>
<dbReference type="GO" id="GO:0016757">
    <property type="term" value="F:glycosyltransferase activity"/>
    <property type="evidence" value="ECO:0007669"/>
    <property type="project" value="InterPro"/>
</dbReference>
<sequence>MSEKLTKYNEGLEFEALASVAEFESALAKYKGTKLYETVLEYRELAALQNTSSDMFVVISLLKDALNVLTGNNHAGESADLINTVEDYHRRLQNTLMIVSKDVPNHMHFVWVGGAAFGANQRDYFNIWKAQAPKDFTFNIWYDPEALMAFDVSRTIIQAAKADAMVSAGDKVLSQRQLRDAYESRLFALRREVTRFTEEAQRRGFSPDEARIEFLVEAFGQDRPQLQAARARYLQSHLDMVAEQVQLRNAREAFQSHFLWSAYDREISLRGNFAAASDIVRLQVESLEGGVYSDLDYLPPLAKEMAGVDVAGLGKNARVGVLQLLLNHNETLMPGRSASRYQDYLKYIPKEHYVALENFAKSKPSFSQIFAPVVAQATPLDIVGLGSPFDDNGSAPSLMNAFIAAHPHAGMTTTTMEIIRYYYDVIEAVEKELNQKGIAWSDDRNIEIIQRKLRETRSPFAGSESLKQIWRNYETKIVTAIFTYHHDGVVPGAQGTIALTGPGALTAGSELFTALQYTERGVAEAKNRQYLRSGYNAATEEDAISGWTERDDADGKWVQDEMQAWRDGKFKARYAGNLAELLKPANTLTFKRGWPVVAGKPVLVTAILQRLIDDLGEPFVRAMTDKLSGEVVFDRSAELTYQERRQVDNQTVTDLPDSVGAQRAGNLNELLVHLARNTLPIEQLSPLQRTVLGGLFGAESVDSVGFAKAWDAARKLARDTDEGGVFGRFAAIEDLLHQRQMPVSNTAVAETITTPGHSSRELKALALTELMTLSQWRQRVAQVHRTAQWEYRTRILNRAGGVREQFFRAGAISARQIPQALLQTPGDPGRRCYPLALLMAAAMTRGESAERALIGRVANASLAPQEPESRALLLALDELRGVPMASIGKPLGAQTLPMIMQTLLASTASSVLLLDTGNHALLVAKIVTGATTTFRFFEPNVAAYGFAEQPSLQHAIEGYLNGDDGELAKVYGLAEASNSKFNVLQLNTAAIADQVLPSSVKVSKLLENTPITGAESITVWEKQSALRTRLLSENSRMGDSLTLLEARHLAQEFELATRQLRSEYSLGGEYLPLLNTVKATADDQYSLTVVDALRPDTTVTVKTTDARFLKIRRRIQRAVEAVVGKHGAPGESDGGSRLSFAFAIQTLVTEMRSREYQAADDPVPALSVALQVQVYVSYAQLSYGVVTDAVQVINLVRQVAASERALVKQQASLSGRVVGRVAAPVGIGFSLVNIGFDIHGLTVATNQEQRSRLATQLVFNVAALALDITALAVGGTVGAAASILSVPLLGVGIGVTAIASNLGAISDKARAVGRHLLMIHTAYGPDGCQIKDGALTFAGEAIITHLDLKARRVRFDSQKFFPTQFATVGLPSYNTNPADLHHAVNIRQALSREDTLEFGKADIQVVVLPCTPLCYYGYEYQLGSSGFAPDDDLLQRLSESWGIYEPLPPGETDGSLRTSYPNILDVWKEQLEFSHGEQRLQLFSTAPFPHILYKLLPVNKPTTITVQLDAHARYLLIPELPKEWHHLLSYDISADSGLSQLTLTPGVSSVRLRQSLPVGSESLEGWKDTVSWLIRAPWVSDQKVEFDRDDLIVDGIRVIGFTGLIQLKDGELFQFNREKNAWLLLSITMDKSPPSGSLMADRAPMLERLRSLAETKRTASGFVPIYNFAIPFELAATVQYGTGYYVVAEQRILYVRDLPESLAQGAVLAAVSGDKAWFYHPDAATVWRVDATTGQVRHAYRLMSPRRGAKIVAAELTAHGQLRVVQEKTSGEQTRFTLEYLIAEDTVTFVHCNAFETVWRDDMLDIDYWKEPLQRFRLPDTKLDEINLANVPMSHWTSADFVGLRGHHQDSVAISGWTRLSDYRFYFNDDPGQDEPVQRILLACGQSDAEAVMVYDVANTSLVRGFTSPQQGEYRPDEILGNEIADVSLAQGRYIVTKADGQMFELAKDGALAFIGVGKRWLDRHPDWLGALPALVAERGRAPFPVIGLADCRQNASLAAWSCDNRLLVSQLGLGEELQLLGMTPDGQAAWLFNVDAGQLYRQPLMTAESARGAFAGGARLVNPQSLPVAQRVWSEWSFAKVEISGQGLLGQTRDGVNLQMVDQQPARIVGVENHWARAEQSGIALKERLQNLLSAQVYAPVLTIENQGDSYTYYVPEQDHLFSVNVRQDGQWAVLLGVQHPKESLLFDPVDGLVLNRGSKNAIWLTDSHAQREGDVLTLESQSEVTDLMPLMVDGVDKLILAFGRLTQRCRVSNEVWQRLDCLVIDRRHSVEQTLSIEHTLVLEMAGLDRLMLSEAGANLLLIDPDSAHTLIVLNPDPEDAGGSVPLYLAFSLAGRDYTFSIEQLRDGLGAQKQSSIDLKTVINLLSG</sequence>